<organism evidence="2 3">
    <name type="scientific">Pisum sativum</name>
    <name type="common">Garden pea</name>
    <name type="synonym">Lathyrus oleraceus</name>
    <dbReference type="NCBI Taxonomy" id="3888"/>
    <lineage>
        <taxon>Eukaryota</taxon>
        <taxon>Viridiplantae</taxon>
        <taxon>Streptophyta</taxon>
        <taxon>Embryophyta</taxon>
        <taxon>Tracheophyta</taxon>
        <taxon>Spermatophyta</taxon>
        <taxon>Magnoliopsida</taxon>
        <taxon>eudicotyledons</taxon>
        <taxon>Gunneridae</taxon>
        <taxon>Pentapetalae</taxon>
        <taxon>rosids</taxon>
        <taxon>fabids</taxon>
        <taxon>Fabales</taxon>
        <taxon>Fabaceae</taxon>
        <taxon>Papilionoideae</taxon>
        <taxon>50 kb inversion clade</taxon>
        <taxon>NPAAA clade</taxon>
        <taxon>Hologalegina</taxon>
        <taxon>IRL clade</taxon>
        <taxon>Fabeae</taxon>
        <taxon>Lathyrus</taxon>
    </lineage>
</organism>
<reference evidence="2 3" key="1">
    <citation type="journal article" date="2022" name="Nat. Genet.">
        <title>Improved pea reference genome and pan-genome highlight genomic features and evolutionary characteristics.</title>
        <authorList>
            <person name="Yang T."/>
            <person name="Liu R."/>
            <person name="Luo Y."/>
            <person name="Hu S."/>
            <person name="Wang D."/>
            <person name="Wang C."/>
            <person name="Pandey M.K."/>
            <person name="Ge S."/>
            <person name="Xu Q."/>
            <person name="Li N."/>
            <person name="Li G."/>
            <person name="Huang Y."/>
            <person name="Saxena R.K."/>
            <person name="Ji Y."/>
            <person name="Li M."/>
            <person name="Yan X."/>
            <person name="He Y."/>
            <person name="Liu Y."/>
            <person name="Wang X."/>
            <person name="Xiang C."/>
            <person name="Varshney R.K."/>
            <person name="Ding H."/>
            <person name="Gao S."/>
            <person name="Zong X."/>
        </authorList>
    </citation>
    <scope>NUCLEOTIDE SEQUENCE [LARGE SCALE GENOMIC DNA]</scope>
    <source>
        <strain evidence="2 3">cv. Zhongwan 6</strain>
    </source>
</reference>
<dbReference type="Gramene" id="Psat01G0521800-T1">
    <property type="protein sequence ID" value="KAI5447676.1"/>
    <property type="gene ID" value="KIW84_015218"/>
</dbReference>
<dbReference type="Pfam" id="PF20167">
    <property type="entry name" value="Transposase_32"/>
    <property type="match status" value="1"/>
</dbReference>
<gene>
    <name evidence="2" type="ORF">KIW84_015218</name>
</gene>
<dbReference type="AlphaFoldDB" id="A0A9D5H0B8"/>
<accession>A0A9D5H0B8</accession>
<comment type="caution">
    <text evidence="2">The sequence shown here is derived from an EMBL/GenBank/DDBJ whole genome shotgun (WGS) entry which is preliminary data.</text>
</comment>
<name>A0A9D5H0B8_PEA</name>
<proteinExistence type="predicted"/>
<sequence length="299" mass="33579">MATWDELDNKDGSDKDEGEANLALMAITPSKTKYESTFDSNSDGEDEVSEEHIELGPSEVSISEVRDSEVVEREADHITVSQNGWDDFFDMLYGFTYPNMIKELWVNTSIHELNLDCAILSVVSGVPITITPTTVANAINYEDEGVVLDILFSKSCLSPHIIFDDLSDLSKLPSLNSKALVWYYLLISNCLPKNKDLNSLDIDENYFLLLINSYLKINLPQVMFDYLKMTLTSFHKGNSCFIPYGRVLFELLIQQVVEKTMIEINSQSWGEKLKLTEALKVADPFKVKVVSVDGSSSSV</sequence>
<dbReference type="InterPro" id="IPR046796">
    <property type="entry name" value="Transposase_32_dom"/>
</dbReference>
<dbReference type="EMBL" id="JAMSHJ010000001">
    <property type="protein sequence ID" value="KAI5447676.1"/>
    <property type="molecule type" value="Genomic_DNA"/>
</dbReference>
<keyword evidence="3" id="KW-1185">Reference proteome</keyword>
<evidence type="ECO:0000313" key="3">
    <source>
        <dbReference type="Proteomes" id="UP001058974"/>
    </source>
</evidence>
<evidence type="ECO:0000313" key="2">
    <source>
        <dbReference type="EMBL" id="KAI5447676.1"/>
    </source>
</evidence>
<feature type="domain" description="Putative plant transposon protein" evidence="1">
    <location>
        <begin position="83"/>
        <end position="257"/>
    </location>
</feature>
<dbReference type="Proteomes" id="UP001058974">
    <property type="component" value="Chromosome 1"/>
</dbReference>
<protein>
    <recommendedName>
        <fullName evidence="1">Putative plant transposon protein domain-containing protein</fullName>
    </recommendedName>
</protein>
<evidence type="ECO:0000259" key="1">
    <source>
        <dbReference type="Pfam" id="PF20167"/>
    </source>
</evidence>